<evidence type="ECO:0000256" key="4">
    <source>
        <dbReference type="ARBA" id="ARBA00023136"/>
    </source>
</evidence>
<keyword evidence="8" id="KW-1185">Reference proteome</keyword>
<reference evidence="7 8" key="1">
    <citation type="submission" date="2019-03" db="EMBL/GenBank/DDBJ databases">
        <authorList>
            <person name="Gaulin E."/>
            <person name="Dumas B."/>
        </authorList>
    </citation>
    <scope>NUCLEOTIDE SEQUENCE [LARGE SCALE GENOMIC DNA]</scope>
    <source>
        <strain evidence="7">CBS 568.67</strain>
    </source>
</reference>
<reference evidence="6" key="2">
    <citation type="submission" date="2019-06" db="EMBL/GenBank/DDBJ databases">
        <title>Genomics analysis of Aphanomyces spp. identifies a new class of oomycete effector associated with host adaptation.</title>
        <authorList>
            <person name="Gaulin E."/>
        </authorList>
    </citation>
    <scope>NUCLEOTIDE SEQUENCE</scope>
    <source>
        <strain evidence="6">CBS 578.67</strain>
    </source>
</reference>
<evidence type="ECO:0000256" key="5">
    <source>
        <dbReference type="SAM" id="Phobius"/>
    </source>
</evidence>
<dbReference type="EMBL" id="CAADRA010007041">
    <property type="protein sequence ID" value="VFT98703.1"/>
    <property type="molecule type" value="Genomic_DNA"/>
</dbReference>
<protein>
    <submittedName>
        <fullName evidence="7">Aste57867_22035 protein</fullName>
    </submittedName>
</protein>
<evidence type="ECO:0000256" key="1">
    <source>
        <dbReference type="ARBA" id="ARBA00004141"/>
    </source>
</evidence>
<accession>A0A485LL66</accession>
<keyword evidence="2 5" id="KW-0812">Transmembrane</keyword>
<keyword evidence="4 5" id="KW-0472">Membrane</keyword>
<dbReference type="EMBL" id="VJMH01007015">
    <property type="protein sequence ID" value="KAF0686070.1"/>
    <property type="molecule type" value="Genomic_DNA"/>
</dbReference>
<feature type="transmembrane region" description="Helical" evidence="5">
    <location>
        <begin position="35"/>
        <end position="56"/>
    </location>
</feature>
<evidence type="ECO:0000256" key="3">
    <source>
        <dbReference type="ARBA" id="ARBA00022989"/>
    </source>
</evidence>
<dbReference type="Pfam" id="PF00335">
    <property type="entry name" value="Tetraspanin"/>
    <property type="match status" value="1"/>
</dbReference>
<dbReference type="GO" id="GO:0016020">
    <property type="term" value="C:membrane"/>
    <property type="evidence" value="ECO:0007669"/>
    <property type="project" value="UniProtKB-SubCell"/>
</dbReference>
<name>A0A485LL66_9STRA</name>
<evidence type="ECO:0000313" key="6">
    <source>
        <dbReference type="EMBL" id="KAF0686070.1"/>
    </source>
</evidence>
<evidence type="ECO:0000256" key="2">
    <source>
        <dbReference type="ARBA" id="ARBA00022692"/>
    </source>
</evidence>
<sequence length="312" mass="33878">MSMRMSSSSPPPSAHIHIYEELNDKPSVFLGLAKIVIMLVNVAFMILAGLLVYFATWVRNAGLVAIFTNYAWVSNATFAIVLSFGILVVTVSFVGCLGAWAKQRHLLLVFAVGQTINLLFFILLSTAGFLSLHLVNSWQIDSIPTTPETSLAQDFNPFYCQSQVAYFCSVGSVGDSLALFLGPDIAAKAGHAFDRLYGWYQVCDGSTISVTDPDLAAKVNATCVLCHQYPIATYGDFLTSVANACPLTPAMTPWCAGYFNSSNRSMAMLETTPYGNCRSSFLGLWQSLSKWVAYGALGTALLSYVCNDIHDC</sequence>
<feature type="transmembrane region" description="Helical" evidence="5">
    <location>
        <begin position="76"/>
        <end position="100"/>
    </location>
</feature>
<evidence type="ECO:0000313" key="8">
    <source>
        <dbReference type="Proteomes" id="UP000332933"/>
    </source>
</evidence>
<comment type="subcellular location">
    <subcellularLocation>
        <location evidence="1">Membrane</location>
        <topology evidence="1">Multi-pass membrane protein</topology>
    </subcellularLocation>
</comment>
<evidence type="ECO:0000313" key="7">
    <source>
        <dbReference type="EMBL" id="VFT98703.1"/>
    </source>
</evidence>
<keyword evidence="3 5" id="KW-1133">Transmembrane helix</keyword>
<dbReference type="OrthoDB" id="70673at2759"/>
<dbReference type="InterPro" id="IPR018499">
    <property type="entry name" value="Tetraspanin/Peripherin"/>
</dbReference>
<gene>
    <name evidence="7" type="primary">Aste57867_22035</name>
    <name evidence="6" type="ORF">As57867_021966</name>
    <name evidence="7" type="ORF">ASTE57867_22035</name>
</gene>
<dbReference type="AlphaFoldDB" id="A0A485LL66"/>
<proteinExistence type="predicted"/>
<feature type="transmembrane region" description="Helical" evidence="5">
    <location>
        <begin position="107"/>
        <end position="132"/>
    </location>
</feature>
<dbReference type="Proteomes" id="UP000332933">
    <property type="component" value="Unassembled WGS sequence"/>
</dbReference>
<organism evidence="7 8">
    <name type="scientific">Aphanomyces stellatus</name>
    <dbReference type="NCBI Taxonomy" id="120398"/>
    <lineage>
        <taxon>Eukaryota</taxon>
        <taxon>Sar</taxon>
        <taxon>Stramenopiles</taxon>
        <taxon>Oomycota</taxon>
        <taxon>Saprolegniomycetes</taxon>
        <taxon>Saprolegniales</taxon>
        <taxon>Verrucalvaceae</taxon>
        <taxon>Aphanomyces</taxon>
    </lineage>
</organism>